<dbReference type="SUPFAM" id="SSF48695">
    <property type="entry name" value="Multiheme cytochromes"/>
    <property type="match status" value="1"/>
</dbReference>
<accession>A0ABZ1BRI3</accession>
<evidence type="ECO:0000256" key="1">
    <source>
        <dbReference type="SAM" id="SignalP"/>
    </source>
</evidence>
<organism evidence="2 3">
    <name type="scientific">Geochorda subterranea</name>
    <dbReference type="NCBI Taxonomy" id="3109564"/>
    <lineage>
        <taxon>Bacteria</taxon>
        <taxon>Bacillati</taxon>
        <taxon>Bacillota</taxon>
        <taxon>Limnochordia</taxon>
        <taxon>Limnochordales</taxon>
        <taxon>Geochordaceae</taxon>
        <taxon>Geochorda</taxon>
    </lineage>
</organism>
<dbReference type="InterPro" id="IPR036280">
    <property type="entry name" value="Multihaem_cyt_sf"/>
</dbReference>
<reference evidence="3" key="1">
    <citation type="submission" date="2023-12" db="EMBL/GenBank/DDBJ databases">
        <title>Novel isolates from deep terrestrial aquifers shed light on the physiology and ecology of the class Limnochordia.</title>
        <authorList>
            <person name="Karnachuk O.V."/>
            <person name="Lukina A.P."/>
            <person name="Avakyan M.R."/>
            <person name="Kadnikov V."/>
            <person name="Begmatov S."/>
            <person name="Beletsky A.V."/>
            <person name="Mardanov A.V."/>
            <person name="Ravin N.V."/>
        </authorList>
    </citation>
    <scope>NUCLEOTIDE SEQUENCE [LARGE SCALE GENOMIC DNA]</scope>
    <source>
        <strain evidence="3">LN</strain>
    </source>
</reference>
<dbReference type="RefSeq" id="WP_324669574.1">
    <property type="nucleotide sequence ID" value="NZ_CP141614.1"/>
</dbReference>
<name>A0ABZ1BRI3_9FIRM</name>
<proteinExistence type="predicted"/>
<dbReference type="EMBL" id="CP141614">
    <property type="protein sequence ID" value="WRP15183.1"/>
    <property type="molecule type" value="Genomic_DNA"/>
</dbReference>
<feature type="signal peptide" evidence="1">
    <location>
        <begin position="1"/>
        <end position="24"/>
    </location>
</feature>
<dbReference type="Proteomes" id="UP001333102">
    <property type="component" value="Chromosome"/>
</dbReference>
<keyword evidence="1" id="KW-0732">Signal</keyword>
<sequence>MRARWMVAVLIVGFALSSVVAAVAAEQATLPAIPGITAEDTHPNGCTDCHRKVSADGDYSLATEIANMVKEGRHPRVSDRMLQDLPKQCITCHKPDSKYPFGEIMHSAHLTGGAENHFITNYQGQCMHCHAMDPQTGSITVKGL</sequence>
<keyword evidence="3" id="KW-1185">Reference proteome</keyword>
<feature type="chain" id="PRO_5046802548" evidence="1">
    <location>
        <begin position="25"/>
        <end position="144"/>
    </location>
</feature>
<evidence type="ECO:0000313" key="2">
    <source>
        <dbReference type="EMBL" id="WRP15183.1"/>
    </source>
</evidence>
<evidence type="ECO:0000313" key="3">
    <source>
        <dbReference type="Proteomes" id="UP001333102"/>
    </source>
</evidence>
<protein>
    <submittedName>
        <fullName evidence="2">Cytochrome c3 family protein</fullName>
    </submittedName>
</protein>
<gene>
    <name evidence="2" type="ORF">VLY81_03160</name>
</gene>